<dbReference type="GO" id="GO:0006979">
    <property type="term" value="P:response to oxidative stress"/>
    <property type="evidence" value="ECO:0007669"/>
    <property type="project" value="TreeGrafter"/>
</dbReference>
<proteinExistence type="inferred from homology"/>
<dbReference type="Pfam" id="PF05071">
    <property type="entry name" value="NDUFA12"/>
    <property type="match status" value="1"/>
</dbReference>
<keyword evidence="2" id="KW-0496">Mitochondrion</keyword>
<keyword evidence="2" id="KW-0999">Mitochondrion inner membrane</keyword>
<keyword evidence="2" id="KW-0679">Respiratory chain</keyword>
<dbReference type="GeneID" id="63786294"/>
<dbReference type="GO" id="GO:0045271">
    <property type="term" value="C:respiratory chain complex I"/>
    <property type="evidence" value="ECO:0007669"/>
    <property type="project" value="InterPro"/>
</dbReference>
<dbReference type="Proteomes" id="UP000193685">
    <property type="component" value="Unassembled WGS sequence"/>
</dbReference>
<keyword evidence="2" id="KW-0813">Transport</keyword>
<evidence type="ECO:0000256" key="2">
    <source>
        <dbReference type="RuleBase" id="RU363103"/>
    </source>
</evidence>
<comment type="subcellular location">
    <subcellularLocation>
        <location evidence="2">Mitochondrion inner membrane</location>
        <topology evidence="2">Peripheral membrane protein</topology>
        <orientation evidence="2">Matrix side</orientation>
    </subcellularLocation>
</comment>
<evidence type="ECO:0000313" key="3">
    <source>
        <dbReference type="EMBL" id="ORY79995.1"/>
    </source>
</evidence>
<dbReference type="STRING" id="56484.A0A1Y2FAV6"/>
<dbReference type="OMA" id="WHGWIHH"/>
<dbReference type="PANTHER" id="PTHR12910">
    <property type="entry name" value="NADH-UBIQUINONE OXIDOREDUCTASE SUBUNIT B17.2"/>
    <property type="match status" value="1"/>
</dbReference>
<dbReference type="InterPro" id="IPR007763">
    <property type="entry name" value="NDUFA12"/>
</dbReference>
<reference evidence="3 4" key="1">
    <citation type="submission" date="2016-07" db="EMBL/GenBank/DDBJ databases">
        <title>Pervasive Adenine N6-methylation of Active Genes in Fungi.</title>
        <authorList>
            <consortium name="DOE Joint Genome Institute"/>
            <person name="Mondo S.J."/>
            <person name="Dannebaum R.O."/>
            <person name="Kuo R.C."/>
            <person name="Labutti K."/>
            <person name="Haridas S."/>
            <person name="Kuo A."/>
            <person name="Salamov A."/>
            <person name="Ahrendt S.R."/>
            <person name="Lipzen A."/>
            <person name="Sullivan W."/>
            <person name="Andreopoulos W.B."/>
            <person name="Clum A."/>
            <person name="Lindquist E."/>
            <person name="Daum C."/>
            <person name="Ramamoorthy G.K."/>
            <person name="Gryganskyi A."/>
            <person name="Culley D."/>
            <person name="Magnuson J.K."/>
            <person name="James T.Y."/>
            <person name="O'Malley M.A."/>
            <person name="Stajich J.E."/>
            <person name="Spatafora J.W."/>
            <person name="Visel A."/>
            <person name="Grigoriev I.V."/>
        </authorList>
    </citation>
    <scope>NUCLEOTIDE SEQUENCE [LARGE SCALE GENOMIC DNA]</scope>
    <source>
        <strain evidence="3 4">12-1054</strain>
    </source>
</reference>
<evidence type="ECO:0000256" key="1">
    <source>
        <dbReference type="ARBA" id="ARBA00007355"/>
    </source>
</evidence>
<dbReference type="AlphaFoldDB" id="A0A1Y2FAV6"/>
<protein>
    <recommendedName>
        <fullName evidence="2">NADH dehydrogenase [ubiquinone] 1 alpha subcomplex subunit</fullName>
    </recommendedName>
</protein>
<gene>
    <name evidence="3" type="ORF">BCR37DRAFT_381432</name>
</gene>
<dbReference type="GO" id="GO:0005743">
    <property type="term" value="C:mitochondrial inner membrane"/>
    <property type="evidence" value="ECO:0007669"/>
    <property type="project" value="UniProtKB-SubCell"/>
</dbReference>
<dbReference type="RefSeq" id="XP_040724129.1">
    <property type="nucleotide sequence ID" value="XM_040869695.1"/>
</dbReference>
<organism evidence="3 4">
    <name type="scientific">Protomyces lactucae-debilis</name>
    <dbReference type="NCBI Taxonomy" id="2754530"/>
    <lineage>
        <taxon>Eukaryota</taxon>
        <taxon>Fungi</taxon>
        <taxon>Dikarya</taxon>
        <taxon>Ascomycota</taxon>
        <taxon>Taphrinomycotina</taxon>
        <taxon>Taphrinomycetes</taxon>
        <taxon>Taphrinales</taxon>
        <taxon>Protomycetaceae</taxon>
        <taxon>Protomyces</taxon>
    </lineage>
</organism>
<keyword evidence="2" id="KW-0249">Electron transport</keyword>
<keyword evidence="3" id="KW-0830">Ubiquinone</keyword>
<comment type="caution">
    <text evidence="3">The sequence shown here is derived from an EMBL/GenBank/DDBJ whole genome shotgun (WGS) entry which is preliminary data.</text>
</comment>
<dbReference type="PANTHER" id="PTHR12910:SF2">
    <property type="entry name" value="NADH DEHYDROGENASE [UBIQUINONE] 1 ALPHA SUBCOMPLEX SUBUNIT 12"/>
    <property type="match status" value="1"/>
</dbReference>
<dbReference type="EMBL" id="MCFI01000014">
    <property type="protein sequence ID" value="ORY79995.1"/>
    <property type="molecule type" value="Genomic_DNA"/>
</dbReference>
<keyword evidence="4" id="KW-1185">Reference proteome</keyword>
<comment type="function">
    <text evidence="2">Accessory subunit of the mitochondrial membrane respiratory chain NADH dehydrogenase (Complex I), that is believed not to be involved in catalysis. Complex I functions in the transfer of electrons from NADH to the respiratory chain. The immediate electron acceptor for the enzyme is believed to be ubiquinone.</text>
</comment>
<sequence>MSSITRTFRNLRKIGFRQAAHQMQHVGDTKAGRLVGIDKMGNKYYEDPTEVPFRNRWVDFADYTNEASQIEPGWYSWLAHTLNKAPSEDAALATEQYPWEIKWRKNPTGTFGAYKPYSTVREKINKWEPQVRSRS</sequence>
<evidence type="ECO:0000313" key="4">
    <source>
        <dbReference type="Proteomes" id="UP000193685"/>
    </source>
</evidence>
<name>A0A1Y2FAV6_PROLT</name>
<comment type="similarity">
    <text evidence="1 2">Belongs to the complex I NDUFA12 subunit family.</text>
</comment>
<accession>A0A1Y2FAV6</accession>
<keyword evidence="2" id="KW-0472">Membrane</keyword>
<dbReference type="OrthoDB" id="274641at2759"/>